<reference evidence="1 2" key="1">
    <citation type="submission" date="2014-06" db="EMBL/GenBank/DDBJ databases">
        <title>Evolutionary Origins and Diversification of the Mycorrhizal Mutualists.</title>
        <authorList>
            <consortium name="DOE Joint Genome Institute"/>
            <consortium name="Mycorrhizal Genomics Consortium"/>
            <person name="Kohler A."/>
            <person name="Kuo A."/>
            <person name="Nagy L.G."/>
            <person name="Floudas D."/>
            <person name="Copeland A."/>
            <person name="Barry K.W."/>
            <person name="Cichocki N."/>
            <person name="Veneault-Fourrey C."/>
            <person name="LaButti K."/>
            <person name="Lindquist E.A."/>
            <person name="Lipzen A."/>
            <person name="Lundell T."/>
            <person name="Morin E."/>
            <person name="Murat C."/>
            <person name="Riley R."/>
            <person name="Ohm R."/>
            <person name="Sun H."/>
            <person name="Tunlid A."/>
            <person name="Henrissat B."/>
            <person name="Grigoriev I.V."/>
            <person name="Hibbett D.S."/>
            <person name="Martin F."/>
        </authorList>
    </citation>
    <scope>NUCLEOTIDE SEQUENCE [LARGE SCALE GENOMIC DNA]</scope>
    <source>
        <strain evidence="1 2">SS14</strain>
    </source>
</reference>
<dbReference type="EMBL" id="KN837129">
    <property type="protein sequence ID" value="KIJ42481.1"/>
    <property type="molecule type" value="Genomic_DNA"/>
</dbReference>
<dbReference type="Proteomes" id="UP000054279">
    <property type="component" value="Unassembled WGS sequence"/>
</dbReference>
<evidence type="ECO:0000313" key="1">
    <source>
        <dbReference type="EMBL" id="KIJ42481.1"/>
    </source>
</evidence>
<proteinExistence type="predicted"/>
<dbReference type="HOGENOM" id="CLU_1653252_0_0_1"/>
<name>A0A0C9VW08_SPHS4</name>
<sequence>MHTISGRPDSALMNCGGLEEFLQDPNQVDSASLPEASSEESSSDEFIPFSVITDAVVFSTLLQLSPEEATKRICEMLCFVLADPFSPIAWAIAKGCLEASVALNIVPYILHTPLYQDQSFVSLLISQRGICSNEHTPESANLYEDTLRLTNELHERLCVQ</sequence>
<evidence type="ECO:0000313" key="2">
    <source>
        <dbReference type="Proteomes" id="UP000054279"/>
    </source>
</evidence>
<keyword evidence="2" id="KW-1185">Reference proteome</keyword>
<dbReference type="AlphaFoldDB" id="A0A0C9VW08"/>
<protein>
    <submittedName>
        <fullName evidence="1">Uncharacterized protein</fullName>
    </submittedName>
</protein>
<organism evidence="1 2">
    <name type="scientific">Sphaerobolus stellatus (strain SS14)</name>
    <dbReference type="NCBI Taxonomy" id="990650"/>
    <lineage>
        <taxon>Eukaryota</taxon>
        <taxon>Fungi</taxon>
        <taxon>Dikarya</taxon>
        <taxon>Basidiomycota</taxon>
        <taxon>Agaricomycotina</taxon>
        <taxon>Agaricomycetes</taxon>
        <taxon>Phallomycetidae</taxon>
        <taxon>Geastrales</taxon>
        <taxon>Sphaerobolaceae</taxon>
        <taxon>Sphaerobolus</taxon>
    </lineage>
</organism>
<gene>
    <name evidence="1" type="ORF">M422DRAFT_67992</name>
</gene>
<accession>A0A0C9VW08</accession>